<protein>
    <submittedName>
        <fullName evidence="2">Uncharacterized protein</fullName>
    </submittedName>
</protein>
<accession>A0A9Q8SZ91</accession>
<reference evidence="2" key="1">
    <citation type="journal article" date="2021" name="Mol. Plant Microbe Interact.">
        <title>Complete Genome Sequence of the Plant-Pathogenic Fungus Colletotrichum lupini.</title>
        <authorList>
            <person name="Baroncelli R."/>
            <person name="Pensec F."/>
            <person name="Da Lio D."/>
            <person name="Boufleur T."/>
            <person name="Vicente I."/>
            <person name="Sarrocco S."/>
            <person name="Picot A."/>
            <person name="Baraldi E."/>
            <person name="Sukno S."/>
            <person name="Thon M."/>
            <person name="Le Floch G."/>
        </authorList>
    </citation>
    <scope>NUCLEOTIDE SEQUENCE</scope>
    <source>
        <strain evidence="2">IMI 504893</strain>
    </source>
</reference>
<dbReference type="Proteomes" id="UP000830671">
    <property type="component" value="Chromosome 5"/>
</dbReference>
<organism evidence="2 3">
    <name type="scientific">Colletotrichum lupini</name>
    <dbReference type="NCBI Taxonomy" id="145971"/>
    <lineage>
        <taxon>Eukaryota</taxon>
        <taxon>Fungi</taxon>
        <taxon>Dikarya</taxon>
        <taxon>Ascomycota</taxon>
        <taxon>Pezizomycotina</taxon>
        <taxon>Sordariomycetes</taxon>
        <taxon>Hypocreomycetidae</taxon>
        <taxon>Glomerellales</taxon>
        <taxon>Glomerellaceae</taxon>
        <taxon>Colletotrichum</taxon>
        <taxon>Colletotrichum acutatum species complex</taxon>
    </lineage>
</organism>
<feature type="region of interest" description="Disordered" evidence="1">
    <location>
        <begin position="106"/>
        <end position="125"/>
    </location>
</feature>
<evidence type="ECO:0000256" key="1">
    <source>
        <dbReference type="SAM" id="MobiDB-lite"/>
    </source>
</evidence>
<dbReference type="AlphaFoldDB" id="A0A9Q8SZ91"/>
<dbReference type="KEGG" id="clup:CLUP02_10903"/>
<name>A0A9Q8SZ91_9PEZI</name>
<evidence type="ECO:0000313" key="3">
    <source>
        <dbReference type="Proteomes" id="UP000830671"/>
    </source>
</evidence>
<proteinExistence type="predicted"/>
<dbReference type="RefSeq" id="XP_049147020.1">
    <property type="nucleotide sequence ID" value="XM_049289875.1"/>
</dbReference>
<evidence type="ECO:0000313" key="2">
    <source>
        <dbReference type="EMBL" id="UQC85406.1"/>
    </source>
</evidence>
<dbReference type="GeneID" id="73344885"/>
<dbReference type="EMBL" id="CP019477">
    <property type="protein sequence ID" value="UQC85406.1"/>
    <property type="molecule type" value="Genomic_DNA"/>
</dbReference>
<gene>
    <name evidence="2" type="ORF">CLUP02_10903</name>
</gene>
<keyword evidence="3" id="KW-1185">Reference proteome</keyword>
<sequence length="125" mass="13278">MPCIQNPWIENKPFSFFDLVGPGGSNRGGGGRVCSLNELNETRDPTITTESSVNEGPVSILGSPASRDASSSIIEALAQTHIHTHFLYLSVFLQFSPSSAYVPQRSVKHTQPVGGGRLTPSVPAA</sequence>